<name>A0A2K2F8J5_9CLOT</name>
<protein>
    <submittedName>
        <fullName evidence="9">Aminopeptidase</fullName>
    </submittedName>
</protein>
<organism evidence="9 10">
    <name type="scientific">Clostridium thermosuccinogenes</name>
    <dbReference type="NCBI Taxonomy" id="84032"/>
    <lineage>
        <taxon>Bacteria</taxon>
        <taxon>Bacillati</taxon>
        <taxon>Bacillota</taxon>
        <taxon>Clostridia</taxon>
        <taxon>Eubacteriales</taxon>
        <taxon>Clostridiaceae</taxon>
        <taxon>Clostridium</taxon>
    </lineage>
</organism>
<evidence type="ECO:0000256" key="8">
    <source>
        <dbReference type="PIRSR" id="PIRSR001123-2"/>
    </source>
</evidence>
<comment type="similarity">
    <text evidence="1 6">Belongs to the peptidase M42 family.</text>
</comment>
<keyword evidence="2 9" id="KW-0031">Aminopeptidase</keyword>
<evidence type="ECO:0000313" key="10">
    <source>
        <dbReference type="Proteomes" id="UP000236151"/>
    </source>
</evidence>
<feature type="binding site" evidence="8">
    <location>
        <position position="302"/>
    </location>
    <ligand>
        <name>Zn(2+)</name>
        <dbReference type="ChEBI" id="CHEBI:29105"/>
        <label>2</label>
    </ligand>
</feature>
<dbReference type="GO" id="GO:0006508">
    <property type="term" value="P:proteolysis"/>
    <property type="evidence" value="ECO:0007669"/>
    <property type="project" value="UniProtKB-KW"/>
</dbReference>
<comment type="cofactor">
    <cofactor evidence="8">
        <name>a divalent metal cation</name>
        <dbReference type="ChEBI" id="CHEBI:60240"/>
    </cofactor>
    <text evidence="8">Binds 2 divalent metal cations per subunit.</text>
</comment>
<feature type="binding site" evidence="8">
    <location>
        <position position="216"/>
    </location>
    <ligand>
        <name>Zn(2+)</name>
        <dbReference type="ChEBI" id="CHEBI:29105"/>
        <label>1</label>
    </ligand>
</feature>
<evidence type="ECO:0000256" key="3">
    <source>
        <dbReference type="ARBA" id="ARBA00022670"/>
    </source>
</evidence>
<dbReference type="Gene3D" id="3.40.630.10">
    <property type="entry name" value="Zn peptidases"/>
    <property type="match status" value="1"/>
</dbReference>
<feature type="binding site" evidence="8">
    <location>
        <position position="194"/>
    </location>
    <ligand>
        <name>Zn(2+)</name>
        <dbReference type="ChEBI" id="CHEBI:29105"/>
        <label>2</label>
    </ligand>
</feature>
<dbReference type="Proteomes" id="UP000236151">
    <property type="component" value="Unassembled WGS sequence"/>
</dbReference>
<dbReference type="GO" id="GO:0004177">
    <property type="term" value="F:aminopeptidase activity"/>
    <property type="evidence" value="ECO:0007669"/>
    <property type="project" value="UniProtKB-UniRule"/>
</dbReference>
<feature type="active site" description="Proton acceptor" evidence="7">
    <location>
        <position position="193"/>
    </location>
</feature>
<dbReference type="SUPFAM" id="SSF101821">
    <property type="entry name" value="Aminopeptidase/glucanase lid domain"/>
    <property type="match status" value="1"/>
</dbReference>
<evidence type="ECO:0000256" key="6">
    <source>
        <dbReference type="PIRNR" id="PIRNR001123"/>
    </source>
</evidence>
<feature type="binding site" evidence="8">
    <location>
        <position position="163"/>
    </location>
    <ligand>
        <name>Zn(2+)</name>
        <dbReference type="ChEBI" id="CHEBI:29105"/>
        <label>2</label>
    </ligand>
</feature>
<dbReference type="OrthoDB" id="9772053at2"/>
<keyword evidence="3" id="KW-0645">Protease</keyword>
<dbReference type="Gene3D" id="2.40.30.40">
    <property type="entry name" value="Peptidase M42, domain 2"/>
    <property type="match status" value="1"/>
</dbReference>
<dbReference type="PIRSF" id="PIRSF001123">
    <property type="entry name" value="PepA_GA"/>
    <property type="match status" value="1"/>
</dbReference>
<dbReference type="AlphaFoldDB" id="A0A2K2F8J5"/>
<proteinExistence type="inferred from homology"/>
<dbReference type="Pfam" id="PF05343">
    <property type="entry name" value="Peptidase_M42"/>
    <property type="match status" value="1"/>
</dbReference>
<dbReference type="EMBL" id="NIOJ01000058">
    <property type="protein sequence ID" value="PNT95831.1"/>
    <property type="molecule type" value="Genomic_DNA"/>
</dbReference>
<feature type="binding site" evidence="8">
    <location>
        <position position="60"/>
    </location>
    <ligand>
        <name>Zn(2+)</name>
        <dbReference type="ChEBI" id="CHEBI:29105"/>
        <label>1</label>
    </ligand>
</feature>
<dbReference type="PANTHER" id="PTHR32481">
    <property type="entry name" value="AMINOPEPTIDASE"/>
    <property type="match status" value="1"/>
</dbReference>
<gene>
    <name evidence="9" type="ORF">CDQ84_16260</name>
</gene>
<dbReference type="InterPro" id="IPR023367">
    <property type="entry name" value="Peptidase_M42_dom2"/>
</dbReference>
<evidence type="ECO:0000256" key="2">
    <source>
        <dbReference type="ARBA" id="ARBA00022438"/>
    </source>
</evidence>
<comment type="caution">
    <text evidence="9">The sequence shown here is derived from an EMBL/GenBank/DDBJ whole genome shotgun (WGS) entry which is preliminary data.</text>
</comment>
<evidence type="ECO:0000313" key="9">
    <source>
        <dbReference type="EMBL" id="PNT95831.1"/>
    </source>
</evidence>
<dbReference type="InterPro" id="IPR008007">
    <property type="entry name" value="Peptidase_M42"/>
</dbReference>
<dbReference type="CDD" id="cd05656">
    <property type="entry name" value="M42_Frv"/>
    <property type="match status" value="1"/>
</dbReference>
<dbReference type="InterPro" id="IPR051464">
    <property type="entry name" value="Peptidase_M42_aminopept"/>
</dbReference>
<evidence type="ECO:0000256" key="4">
    <source>
        <dbReference type="ARBA" id="ARBA00022723"/>
    </source>
</evidence>
<dbReference type="GO" id="GO:0046872">
    <property type="term" value="F:metal ion binding"/>
    <property type="evidence" value="ECO:0007669"/>
    <property type="project" value="UniProtKB-UniRule"/>
</dbReference>
<evidence type="ECO:0000256" key="5">
    <source>
        <dbReference type="ARBA" id="ARBA00022801"/>
    </source>
</evidence>
<dbReference type="PANTHER" id="PTHR32481:SF0">
    <property type="entry name" value="AMINOPEPTIDASE YPDE-RELATED"/>
    <property type="match status" value="1"/>
</dbReference>
<accession>A0A2K2F8J5</accession>
<dbReference type="KEGG" id="cthd:CDO33_07345"/>
<sequence>MFDLVRKLSDAFGVSGNEEEIRAVITEEIKDKVDDIYTDTLGNLIAVKKGTGRKIMLDAHMDEIGVMATFIDDNGFIRFSNLGWVYQYFALGQKVRFKNGTIGSVFYEEKLDDMKNLKLSRMYIDIGAKSREEAEKKVRIGDTACFVGDAVQTGDMIISKALDNRSGCAVLIKVIQNLPETDNELYFVFTVQEELGLRGARTAAYQIQPDIAIAIDVTDTGDTPECHPMAVKCGAGPTIKIKDSSLICHPEVKRLLEDAAKEIGIPYQYEVLESGGTDVGAIHTAVGGVPSGAVSIPCRYIHSPVETASLSDMENAVKLLVQAVK</sequence>
<keyword evidence="5" id="KW-0378">Hydrolase</keyword>
<reference evidence="9 10" key="1">
    <citation type="submission" date="2017-06" db="EMBL/GenBank/DDBJ databases">
        <title>Investigating the central metabolism of Clostridium thermosuccinogenes.</title>
        <authorList>
            <person name="Koendjbiharie J.G."/>
            <person name="van Kranenburg R."/>
        </authorList>
    </citation>
    <scope>NUCLEOTIDE SEQUENCE [LARGE SCALE GENOMIC DNA]</scope>
    <source>
        <strain evidence="9 10">DSM 5806</strain>
    </source>
</reference>
<feature type="binding site" evidence="8">
    <location>
        <position position="163"/>
    </location>
    <ligand>
        <name>Zn(2+)</name>
        <dbReference type="ChEBI" id="CHEBI:29105"/>
        <label>1</label>
    </ligand>
</feature>
<keyword evidence="10" id="KW-1185">Reference proteome</keyword>
<evidence type="ECO:0000256" key="1">
    <source>
        <dbReference type="ARBA" id="ARBA00006272"/>
    </source>
</evidence>
<dbReference type="SUPFAM" id="SSF53187">
    <property type="entry name" value="Zn-dependent exopeptidases"/>
    <property type="match status" value="1"/>
</dbReference>
<keyword evidence="4 8" id="KW-0479">Metal-binding</keyword>
<evidence type="ECO:0000256" key="7">
    <source>
        <dbReference type="PIRSR" id="PIRSR001123-1"/>
    </source>
</evidence>
<dbReference type="RefSeq" id="WP_103082795.1">
    <property type="nucleotide sequence ID" value="NZ_CP021850.1"/>
</dbReference>